<feature type="transmembrane region" description="Helical" evidence="1">
    <location>
        <begin position="31"/>
        <end position="53"/>
    </location>
</feature>
<organism evidence="2 3">
    <name type="scientific">Trapa incisa</name>
    <dbReference type="NCBI Taxonomy" id="236973"/>
    <lineage>
        <taxon>Eukaryota</taxon>
        <taxon>Viridiplantae</taxon>
        <taxon>Streptophyta</taxon>
        <taxon>Embryophyta</taxon>
        <taxon>Tracheophyta</taxon>
        <taxon>Spermatophyta</taxon>
        <taxon>Magnoliopsida</taxon>
        <taxon>eudicotyledons</taxon>
        <taxon>Gunneridae</taxon>
        <taxon>Pentapetalae</taxon>
        <taxon>rosids</taxon>
        <taxon>malvids</taxon>
        <taxon>Myrtales</taxon>
        <taxon>Lythraceae</taxon>
        <taxon>Trapa</taxon>
    </lineage>
</organism>
<name>A0AAN7JZE7_9MYRT</name>
<evidence type="ECO:0000313" key="2">
    <source>
        <dbReference type="EMBL" id="KAK4757830.1"/>
    </source>
</evidence>
<protein>
    <submittedName>
        <fullName evidence="2">Uncharacterized protein</fullName>
    </submittedName>
</protein>
<dbReference type="AlphaFoldDB" id="A0AAN7JZE7"/>
<keyword evidence="1" id="KW-1133">Transmembrane helix</keyword>
<feature type="transmembrane region" description="Helical" evidence="1">
    <location>
        <begin position="104"/>
        <end position="127"/>
    </location>
</feature>
<reference evidence="2 3" key="1">
    <citation type="journal article" date="2023" name="Hortic Res">
        <title>Pangenome of water caltrop reveals structural variations and asymmetric subgenome divergence after allopolyploidization.</title>
        <authorList>
            <person name="Zhang X."/>
            <person name="Chen Y."/>
            <person name="Wang L."/>
            <person name="Yuan Y."/>
            <person name="Fang M."/>
            <person name="Shi L."/>
            <person name="Lu R."/>
            <person name="Comes H.P."/>
            <person name="Ma Y."/>
            <person name="Chen Y."/>
            <person name="Huang G."/>
            <person name="Zhou Y."/>
            <person name="Zheng Z."/>
            <person name="Qiu Y."/>
        </authorList>
    </citation>
    <scope>NUCLEOTIDE SEQUENCE [LARGE SCALE GENOMIC DNA]</scope>
    <source>
        <tissue evidence="2">Roots</tissue>
    </source>
</reference>
<evidence type="ECO:0000256" key="1">
    <source>
        <dbReference type="SAM" id="Phobius"/>
    </source>
</evidence>
<dbReference type="Proteomes" id="UP001345219">
    <property type="component" value="Chromosome 15"/>
</dbReference>
<proteinExistence type="predicted"/>
<accession>A0AAN7JZE7</accession>
<dbReference type="EMBL" id="JAXIOK010000012">
    <property type="protein sequence ID" value="KAK4757830.1"/>
    <property type="molecule type" value="Genomic_DNA"/>
</dbReference>
<comment type="caution">
    <text evidence="2">The sequence shown here is derived from an EMBL/GenBank/DDBJ whole genome shotgun (WGS) entry which is preliminary data.</text>
</comment>
<keyword evidence="1" id="KW-0812">Transmembrane</keyword>
<evidence type="ECO:0000313" key="3">
    <source>
        <dbReference type="Proteomes" id="UP001345219"/>
    </source>
</evidence>
<keyword evidence="1" id="KW-0472">Membrane</keyword>
<keyword evidence="3" id="KW-1185">Reference proteome</keyword>
<sequence length="137" mass="15502">MVEWVVCTEGKTLLFLSTRLQKQAKSFDTSFSVSVLVAIQLSLALHLLVRLLFQGEFFLVLIMHSGVMGNLESTSFTESAANCILFGGMDMQMALKQLVWSDHLLRLFLILLTFFIILFFPGLNIVYPELEINPRAL</sequence>
<gene>
    <name evidence="2" type="ORF">SAY87_019131</name>
</gene>